<accession>A0AAV2SRY9</accession>
<evidence type="ECO:0000313" key="3">
    <source>
        <dbReference type="EMBL" id="CAL4228356.1"/>
    </source>
</evidence>
<protein>
    <submittedName>
        <fullName evidence="3">Uncharacterized protein</fullName>
    </submittedName>
</protein>
<dbReference type="AlphaFoldDB" id="A0AAV2SRY9"/>
<evidence type="ECO:0000256" key="2">
    <source>
        <dbReference type="SAM" id="Phobius"/>
    </source>
</evidence>
<dbReference type="Proteomes" id="UP001497623">
    <property type="component" value="Unassembled WGS sequence"/>
</dbReference>
<feature type="transmembrane region" description="Helical" evidence="2">
    <location>
        <begin position="42"/>
        <end position="60"/>
    </location>
</feature>
<sequence length="126" mass="14432">GNLSFTQCMGPSNQTSTPSNQPSAEAKQLAELAHMPKEIVDHITYISIIFTILGLSYTIVKWVSMYMKRSILWRLGYVCITLVAICSRVYLMSTLGTYWDTRKWLFINFYWLAPLISCNIASMIYS</sequence>
<reference evidence="3 4" key="1">
    <citation type="submission" date="2024-05" db="EMBL/GenBank/DDBJ databases">
        <authorList>
            <person name="Wallberg A."/>
        </authorList>
    </citation>
    <scope>NUCLEOTIDE SEQUENCE [LARGE SCALE GENOMIC DNA]</scope>
</reference>
<feature type="transmembrane region" description="Helical" evidence="2">
    <location>
        <begin position="104"/>
        <end position="125"/>
    </location>
</feature>
<keyword evidence="2" id="KW-1133">Transmembrane helix</keyword>
<name>A0AAV2SRY9_MEGNR</name>
<gene>
    <name evidence="3" type="ORF">MNOR_LOCUS39596</name>
</gene>
<evidence type="ECO:0000313" key="4">
    <source>
        <dbReference type="Proteomes" id="UP001497623"/>
    </source>
</evidence>
<proteinExistence type="predicted"/>
<feature type="region of interest" description="Disordered" evidence="1">
    <location>
        <begin position="1"/>
        <end position="22"/>
    </location>
</feature>
<evidence type="ECO:0000256" key="1">
    <source>
        <dbReference type="SAM" id="MobiDB-lite"/>
    </source>
</evidence>
<feature type="non-terminal residue" evidence="3">
    <location>
        <position position="1"/>
    </location>
</feature>
<keyword evidence="2" id="KW-0472">Membrane</keyword>
<keyword evidence="4" id="KW-1185">Reference proteome</keyword>
<comment type="caution">
    <text evidence="3">The sequence shown here is derived from an EMBL/GenBank/DDBJ whole genome shotgun (WGS) entry which is preliminary data.</text>
</comment>
<feature type="transmembrane region" description="Helical" evidence="2">
    <location>
        <begin position="72"/>
        <end position="92"/>
    </location>
</feature>
<keyword evidence="2" id="KW-0812">Transmembrane</keyword>
<feature type="non-terminal residue" evidence="3">
    <location>
        <position position="126"/>
    </location>
</feature>
<organism evidence="3 4">
    <name type="scientific">Meganyctiphanes norvegica</name>
    <name type="common">Northern krill</name>
    <name type="synonym">Thysanopoda norvegica</name>
    <dbReference type="NCBI Taxonomy" id="48144"/>
    <lineage>
        <taxon>Eukaryota</taxon>
        <taxon>Metazoa</taxon>
        <taxon>Ecdysozoa</taxon>
        <taxon>Arthropoda</taxon>
        <taxon>Crustacea</taxon>
        <taxon>Multicrustacea</taxon>
        <taxon>Malacostraca</taxon>
        <taxon>Eumalacostraca</taxon>
        <taxon>Eucarida</taxon>
        <taxon>Euphausiacea</taxon>
        <taxon>Euphausiidae</taxon>
        <taxon>Meganyctiphanes</taxon>
    </lineage>
</organism>
<dbReference type="EMBL" id="CAXKWB010105552">
    <property type="protein sequence ID" value="CAL4228356.1"/>
    <property type="molecule type" value="Genomic_DNA"/>
</dbReference>